<dbReference type="PANTHER" id="PTHR12547:SF18">
    <property type="entry name" value="PROTEIN TIS11"/>
    <property type="match status" value="1"/>
</dbReference>
<name>A0AAV8Q6K6_ENSVE</name>
<feature type="domain" description="C3H1-type" evidence="7">
    <location>
        <begin position="27"/>
        <end position="55"/>
    </location>
</feature>
<dbReference type="FunFam" id="4.10.1000.10:FF:000003">
    <property type="entry name" value="Zinc finger CCCH domain-containing protein"/>
    <property type="match status" value="1"/>
</dbReference>
<feature type="region of interest" description="Disordered" evidence="6">
    <location>
        <begin position="158"/>
        <end position="177"/>
    </location>
</feature>
<keyword evidence="2" id="KW-0677">Repeat</keyword>
<dbReference type="SMART" id="SM00356">
    <property type="entry name" value="ZnF_C3H1"/>
    <property type="match status" value="2"/>
</dbReference>
<dbReference type="EMBL" id="JAQQAF010000008">
    <property type="protein sequence ID" value="KAJ8464450.1"/>
    <property type="molecule type" value="Genomic_DNA"/>
</dbReference>
<dbReference type="GO" id="GO:0010468">
    <property type="term" value="P:regulation of gene expression"/>
    <property type="evidence" value="ECO:0007669"/>
    <property type="project" value="UniProtKB-ARBA"/>
</dbReference>
<feature type="zinc finger region" description="C3H1-type" evidence="5">
    <location>
        <begin position="27"/>
        <end position="55"/>
    </location>
</feature>
<dbReference type="InterPro" id="IPR045877">
    <property type="entry name" value="ZFP36-like"/>
</dbReference>
<dbReference type="GO" id="GO:0008270">
    <property type="term" value="F:zinc ion binding"/>
    <property type="evidence" value="ECO:0007669"/>
    <property type="project" value="UniProtKB-KW"/>
</dbReference>
<dbReference type="GO" id="GO:0003729">
    <property type="term" value="F:mRNA binding"/>
    <property type="evidence" value="ECO:0007669"/>
    <property type="project" value="InterPro"/>
</dbReference>
<dbReference type="Proteomes" id="UP001222027">
    <property type="component" value="Unassembled WGS sequence"/>
</dbReference>
<evidence type="ECO:0000256" key="6">
    <source>
        <dbReference type="SAM" id="MobiDB-lite"/>
    </source>
</evidence>
<reference evidence="8 9" key="1">
    <citation type="submission" date="2022-12" db="EMBL/GenBank/DDBJ databases">
        <title>Chromosome-scale assembly of the Ensete ventricosum genome.</title>
        <authorList>
            <person name="Dussert Y."/>
            <person name="Stocks J."/>
            <person name="Wendawek A."/>
            <person name="Woldeyes F."/>
            <person name="Nichols R.A."/>
            <person name="Borrell J.S."/>
        </authorList>
    </citation>
    <scope>NUCLEOTIDE SEQUENCE [LARGE SCALE GENOMIC DNA]</scope>
    <source>
        <strain evidence="9">cv. Maze</strain>
        <tissue evidence="8">Seeds</tissue>
    </source>
</reference>
<dbReference type="Gene3D" id="4.10.1000.10">
    <property type="entry name" value="Zinc finger, CCCH-type"/>
    <property type="match status" value="2"/>
</dbReference>
<dbReference type="PANTHER" id="PTHR12547">
    <property type="entry name" value="CCCH ZINC FINGER/TIS11-RELATED"/>
    <property type="match status" value="1"/>
</dbReference>
<dbReference type="GO" id="GO:0051252">
    <property type="term" value="P:regulation of RNA metabolic process"/>
    <property type="evidence" value="ECO:0007669"/>
    <property type="project" value="UniProtKB-ARBA"/>
</dbReference>
<dbReference type="AlphaFoldDB" id="A0AAV8Q6K6"/>
<evidence type="ECO:0000256" key="5">
    <source>
        <dbReference type="PROSITE-ProRule" id="PRU00723"/>
    </source>
</evidence>
<keyword evidence="9" id="KW-1185">Reference proteome</keyword>
<evidence type="ECO:0000313" key="8">
    <source>
        <dbReference type="EMBL" id="KAJ8464450.1"/>
    </source>
</evidence>
<dbReference type="Pfam" id="PF18044">
    <property type="entry name" value="zf-CCCH_4"/>
    <property type="match status" value="1"/>
</dbReference>
<keyword evidence="3 5" id="KW-0863">Zinc-finger</keyword>
<dbReference type="SUPFAM" id="SSF90229">
    <property type="entry name" value="CCCH zinc finger"/>
    <property type="match status" value="2"/>
</dbReference>
<accession>A0AAV8Q6K6</accession>
<protein>
    <recommendedName>
        <fullName evidence="7">C3H1-type domain-containing protein</fullName>
    </recommendedName>
</protein>
<evidence type="ECO:0000259" key="7">
    <source>
        <dbReference type="PROSITE" id="PS50103"/>
    </source>
</evidence>
<feature type="zinc finger region" description="C3H1-type" evidence="5">
    <location>
        <begin position="70"/>
        <end position="97"/>
    </location>
</feature>
<evidence type="ECO:0000256" key="1">
    <source>
        <dbReference type="ARBA" id="ARBA00022723"/>
    </source>
</evidence>
<comment type="caution">
    <text evidence="8">The sequence shown here is derived from an EMBL/GenBank/DDBJ whole genome shotgun (WGS) entry which is preliminary data.</text>
</comment>
<dbReference type="InterPro" id="IPR000571">
    <property type="entry name" value="Znf_CCCH"/>
</dbReference>
<evidence type="ECO:0000313" key="9">
    <source>
        <dbReference type="Proteomes" id="UP001222027"/>
    </source>
</evidence>
<gene>
    <name evidence="8" type="ORF">OPV22_027002</name>
</gene>
<dbReference type="InterPro" id="IPR036855">
    <property type="entry name" value="Znf_CCCH_sf"/>
</dbReference>
<keyword evidence="1 5" id="KW-0479">Metal-binding</keyword>
<keyword evidence="4 5" id="KW-0862">Zinc</keyword>
<organism evidence="8 9">
    <name type="scientific">Ensete ventricosum</name>
    <name type="common">Abyssinian banana</name>
    <name type="synonym">Musa ensete</name>
    <dbReference type="NCBI Taxonomy" id="4639"/>
    <lineage>
        <taxon>Eukaryota</taxon>
        <taxon>Viridiplantae</taxon>
        <taxon>Streptophyta</taxon>
        <taxon>Embryophyta</taxon>
        <taxon>Tracheophyta</taxon>
        <taxon>Spermatophyta</taxon>
        <taxon>Magnoliopsida</taxon>
        <taxon>Liliopsida</taxon>
        <taxon>Zingiberales</taxon>
        <taxon>Musaceae</taxon>
        <taxon>Ensete</taxon>
    </lineage>
</organism>
<dbReference type="PROSITE" id="PS50103">
    <property type="entry name" value="ZF_C3H1"/>
    <property type="match status" value="2"/>
</dbReference>
<evidence type="ECO:0000256" key="4">
    <source>
        <dbReference type="ARBA" id="ARBA00022833"/>
    </source>
</evidence>
<proteinExistence type="predicted"/>
<evidence type="ECO:0000256" key="3">
    <source>
        <dbReference type="ARBA" id="ARBA00022771"/>
    </source>
</evidence>
<dbReference type="Pfam" id="PF00642">
    <property type="entry name" value="zf-CCCH"/>
    <property type="match status" value="1"/>
</dbReference>
<feature type="domain" description="C3H1-type" evidence="7">
    <location>
        <begin position="70"/>
        <end position="97"/>
    </location>
</feature>
<evidence type="ECO:0000256" key="2">
    <source>
        <dbReference type="ARBA" id="ARBA00022737"/>
    </source>
</evidence>
<sequence>MIPPVPDVPSPNSTVLPPPAIDPNIVFYKTRLCHTFSTRGSCPYGHLCRFAHGPADLREPVPNWQDIAGTHKTKLCRNYAAGACPYGQRCLYSHPHPRWGGSAARPTVPAAPAGGNASRFDSPINARCDSAHGSAVLKQTTPASVAEAVKDSVEAATASANSSIHVGTGTPPDSRPTQQCFPKLRGIKKLNRIYADWLD</sequence>
<dbReference type="InterPro" id="IPR041367">
    <property type="entry name" value="Znf-CCCH_4"/>
</dbReference>